<sequence>MNEQLRGVLLDAGFLDRDGTVGRKRFARAVTEAAASRGLERVFTHTYVSRWLAGTVPRDEETRACVLQALGRQLGRAVHPDEVGFALGGGLSPDVGLALPRSSDEATAAVATLLQADADDSSVLVDSAVSPTAWTDASLTWLVGARRPHDEVRRSVDIADVARLRQTHVRFGSLDNAFGGGHARQALVTYLRHDLPKLLRANASDAVRTQLFAAAAEITQLAAWSSYDSGRHGLAQRYFIQALGLADVSGDRALAAGVLDAMSHQATYLGRLHEATNLARAARLGTDELASPILSAHFHLMEARALARAGDAAACDAAMSAAVSAFDRHAVGDGPEWIQYFDEAEFAAELAHCHRDLGRPAEAIEWATAAVDAASGDYARSDFFVTMVLAHAQLDAGHPEAGAETALRALEFGETLHSARGAQYVRELRERLPRFRGSRALAGFADQARHGRLWQEISTGTSRAGKPPSGWPQSAWPPRVRSVPRSRPGY</sequence>
<keyword evidence="3" id="KW-1185">Reference proteome</keyword>
<accession>A0ABN2N9Q4</accession>
<comment type="caution">
    <text evidence="2">The sequence shown here is derived from an EMBL/GenBank/DDBJ whole genome shotgun (WGS) entry which is preliminary data.</text>
</comment>
<dbReference type="InterPro" id="IPR011990">
    <property type="entry name" value="TPR-like_helical_dom_sf"/>
</dbReference>
<organism evidence="2 3">
    <name type="scientific">Pseudonocardia ailaonensis</name>
    <dbReference type="NCBI Taxonomy" id="367279"/>
    <lineage>
        <taxon>Bacteria</taxon>
        <taxon>Bacillati</taxon>
        <taxon>Actinomycetota</taxon>
        <taxon>Actinomycetes</taxon>
        <taxon>Pseudonocardiales</taxon>
        <taxon>Pseudonocardiaceae</taxon>
        <taxon>Pseudonocardia</taxon>
    </lineage>
</organism>
<feature type="region of interest" description="Disordered" evidence="1">
    <location>
        <begin position="458"/>
        <end position="490"/>
    </location>
</feature>
<evidence type="ECO:0000313" key="3">
    <source>
        <dbReference type="Proteomes" id="UP001500449"/>
    </source>
</evidence>
<proteinExistence type="predicted"/>
<evidence type="ECO:0000313" key="2">
    <source>
        <dbReference type="EMBL" id="GAA1858217.1"/>
    </source>
</evidence>
<dbReference type="Gene3D" id="1.25.40.10">
    <property type="entry name" value="Tetratricopeptide repeat domain"/>
    <property type="match status" value="1"/>
</dbReference>
<dbReference type="RefSeq" id="WP_344419872.1">
    <property type="nucleotide sequence ID" value="NZ_BAAAQK010000016.1"/>
</dbReference>
<evidence type="ECO:0000256" key="1">
    <source>
        <dbReference type="SAM" id="MobiDB-lite"/>
    </source>
</evidence>
<feature type="compositionally biased region" description="Low complexity" evidence="1">
    <location>
        <begin position="477"/>
        <end position="490"/>
    </location>
</feature>
<gene>
    <name evidence="2" type="ORF">GCM10009836_43010</name>
</gene>
<name>A0ABN2N9Q4_9PSEU</name>
<dbReference type="EMBL" id="BAAAQK010000016">
    <property type="protein sequence ID" value="GAA1858217.1"/>
    <property type="molecule type" value="Genomic_DNA"/>
</dbReference>
<protein>
    <submittedName>
        <fullName evidence="2">XRE family transcriptional regulator</fullName>
    </submittedName>
</protein>
<reference evidence="2 3" key="1">
    <citation type="journal article" date="2019" name="Int. J. Syst. Evol. Microbiol.">
        <title>The Global Catalogue of Microorganisms (GCM) 10K type strain sequencing project: providing services to taxonomists for standard genome sequencing and annotation.</title>
        <authorList>
            <consortium name="The Broad Institute Genomics Platform"/>
            <consortium name="The Broad Institute Genome Sequencing Center for Infectious Disease"/>
            <person name="Wu L."/>
            <person name="Ma J."/>
        </authorList>
    </citation>
    <scope>NUCLEOTIDE SEQUENCE [LARGE SCALE GENOMIC DNA]</scope>
    <source>
        <strain evidence="2 3">JCM 16009</strain>
    </source>
</reference>
<dbReference type="Proteomes" id="UP001500449">
    <property type="component" value="Unassembled WGS sequence"/>
</dbReference>